<gene>
    <name evidence="1" type="ORF">L6452_25339</name>
</gene>
<organism evidence="1 2">
    <name type="scientific">Arctium lappa</name>
    <name type="common">Greater burdock</name>
    <name type="synonym">Lappa major</name>
    <dbReference type="NCBI Taxonomy" id="4217"/>
    <lineage>
        <taxon>Eukaryota</taxon>
        <taxon>Viridiplantae</taxon>
        <taxon>Streptophyta</taxon>
        <taxon>Embryophyta</taxon>
        <taxon>Tracheophyta</taxon>
        <taxon>Spermatophyta</taxon>
        <taxon>Magnoliopsida</taxon>
        <taxon>eudicotyledons</taxon>
        <taxon>Gunneridae</taxon>
        <taxon>Pentapetalae</taxon>
        <taxon>asterids</taxon>
        <taxon>campanulids</taxon>
        <taxon>Asterales</taxon>
        <taxon>Asteraceae</taxon>
        <taxon>Carduoideae</taxon>
        <taxon>Cardueae</taxon>
        <taxon>Arctiinae</taxon>
        <taxon>Arctium</taxon>
    </lineage>
</organism>
<keyword evidence="2" id="KW-1185">Reference proteome</keyword>
<reference evidence="2" key="1">
    <citation type="journal article" date="2022" name="Mol. Ecol. Resour.">
        <title>The genomes of chicory, endive, great burdock and yacon provide insights into Asteraceae palaeo-polyploidization history and plant inulin production.</title>
        <authorList>
            <person name="Fan W."/>
            <person name="Wang S."/>
            <person name="Wang H."/>
            <person name="Wang A."/>
            <person name="Jiang F."/>
            <person name="Liu H."/>
            <person name="Zhao H."/>
            <person name="Xu D."/>
            <person name="Zhang Y."/>
        </authorList>
    </citation>
    <scope>NUCLEOTIDE SEQUENCE [LARGE SCALE GENOMIC DNA]</scope>
    <source>
        <strain evidence="2">cv. Niubang</strain>
    </source>
</reference>
<dbReference type="Proteomes" id="UP001055879">
    <property type="component" value="Linkage Group LG08"/>
</dbReference>
<sequence>MNDGEWFFYSPRYRSSLNSKKPNRRASLGYWKGTGSPKVITDGRTGVKIGEKRCLTYYQGSCPNIVKTSWLMHEFVADGRQLISRSIDHKKLDEWVFCRIFRREEAQDVLAASPSSDLNEAIALLPPENNVPGVFRREEAPDVPAASQSSNLNEAIAVLPLENNVPSVPASSESFRADFSLPAFSESFWDDLDLPTVDLSWLDDVQ</sequence>
<comment type="caution">
    <text evidence="1">The sequence shown here is derived from an EMBL/GenBank/DDBJ whole genome shotgun (WGS) entry which is preliminary data.</text>
</comment>
<protein>
    <submittedName>
        <fullName evidence="1">Uncharacterized protein</fullName>
    </submittedName>
</protein>
<reference evidence="1 2" key="2">
    <citation type="journal article" date="2022" name="Mol. Ecol. Resour.">
        <title>The genomes of chicory, endive, great burdock and yacon provide insights into Asteraceae paleo-polyploidization history and plant inulin production.</title>
        <authorList>
            <person name="Fan W."/>
            <person name="Wang S."/>
            <person name="Wang H."/>
            <person name="Wang A."/>
            <person name="Jiang F."/>
            <person name="Liu H."/>
            <person name="Zhao H."/>
            <person name="Xu D."/>
            <person name="Zhang Y."/>
        </authorList>
    </citation>
    <scope>NUCLEOTIDE SEQUENCE [LARGE SCALE GENOMIC DNA]</scope>
    <source>
        <strain evidence="2">cv. Niubang</strain>
    </source>
</reference>
<accession>A0ACB9AB89</accession>
<dbReference type="EMBL" id="CM042054">
    <property type="protein sequence ID" value="KAI3707112.1"/>
    <property type="molecule type" value="Genomic_DNA"/>
</dbReference>
<name>A0ACB9AB89_ARCLA</name>
<evidence type="ECO:0000313" key="1">
    <source>
        <dbReference type="EMBL" id="KAI3707112.1"/>
    </source>
</evidence>
<evidence type="ECO:0000313" key="2">
    <source>
        <dbReference type="Proteomes" id="UP001055879"/>
    </source>
</evidence>
<proteinExistence type="predicted"/>